<dbReference type="InterPro" id="IPR006724">
    <property type="entry name" value="Phage_TTP"/>
</dbReference>
<dbReference type="EMBL" id="CP104067">
    <property type="protein sequence ID" value="WAH42828.1"/>
    <property type="molecule type" value="Genomic_DNA"/>
</dbReference>
<evidence type="ECO:0000313" key="2">
    <source>
        <dbReference type="Proteomes" id="UP001164761"/>
    </source>
</evidence>
<proteinExistence type="predicted"/>
<gene>
    <name evidence="1" type="ORF">NZD89_05205</name>
</gene>
<dbReference type="InterPro" id="IPR006490">
    <property type="entry name" value="Maj_tail_phi13"/>
</dbReference>
<reference evidence="1" key="1">
    <citation type="submission" date="2022-08" db="EMBL/GenBank/DDBJ databases">
        <title>Alicyclobacillus fastidiosus DSM 17978, complete genome.</title>
        <authorList>
            <person name="Wang Q."/>
            <person name="Cai R."/>
            <person name="Wang Z."/>
        </authorList>
    </citation>
    <scope>NUCLEOTIDE SEQUENCE</scope>
    <source>
        <strain evidence="1">DSM 17978</strain>
    </source>
</reference>
<keyword evidence="2" id="KW-1185">Reference proteome</keyword>
<evidence type="ECO:0000313" key="1">
    <source>
        <dbReference type="EMBL" id="WAH42828.1"/>
    </source>
</evidence>
<protein>
    <submittedName>
        <fullName evidence="1">Phage tail protein</fullName>
    </submittedName>
</protein>
<dbReference type="NCBIfam" id="TIGR01603">
    <property type="entry name" value="maj_tail_phi13"/>
    <property type="match status" value="1"/>
</dbReference>
<dbReference type="Pfam" id="PF04630">
    <property type="entry name" value="Phage_TTP_1"/>
    <property type="match status" value="1"/>
</dbReference>
<sequence length="193" mass="20537">MSGAVVGLSDMHYALLTKDDDTGVTYGPVTAISKQAVSAKISPKTNSATLYADDGPIDTSSTIGEVDVTIQLADLPMEVRAALLGHTMGDDGVILEKTTDVAPYVAFGFRSRKSNGKYRYVWLLKGQFAPPEDDYQTQNGQTSYQQPSITGTFVMRAYDSAYQAIADEDTASFTTGSTWFTTVPGGTSGTTGT</sequence>
<dbReference type="RefSeq" id="WP_268006703.1">
    <property type="nucleotide sequence ID" value="NZ_BSUT01000001.1"/>
</dbReference>
<name>A0ABY6ZJQ7_9BACL</name>
<organism evidence="1 2">
    <name type="scientific">Alicyclobacillus fastidiosus</name>
    <dbReference type="NCBI Taxonomy" id="392011"/>
    <lineage>
        <taxon>Bacteria</taxon>
        <taxon>Bacillati</taxon>
        <taxon>Bacillota</taxon>
        <taxon>Bacilli</taxon>
        <taxon>Bacillales</taxon>
        <taxon>Alicyclobacillaceae</taxon>
        <taxon>Alicyclobacillus</taxon>
    </lineage>
</organism>
<accession>A0ABY6ZJQ7</accession>
<dbReference type="Proteomes" id="UP001164761">
    <property type="component" value="Chromosome"/>
</dbReference>